<name>A0A9P6LY86_9FUNG</name>
<dbReference type="EMBL" id="JAAAHW010007127">
    <property type="protein sequence ID" value="KAF9950983.1"/>
    <property type="molecule type" value="Genomic_DNA"/>
</dbReference>
<evidence type="ECO:0000256" key="2">
    <source>
        <dbReference type="SAM" id="SignalP"/>
    </source>
</evidence>
<sequence>MKLTSATVLVALAVASVASTVSAYELQYKICDNNGNSTGPVQKKKIQAGSCVAMDSVDLDICEIVPVYRGLNGCKQFKDSECTIEGIVPHGYIYCAEIETRVLELEHQPKPDPEPGFGLKPDPQPEPSSAPESNLAPKPDLQPQPEPEHEPESKPAPNPKRERNYFGFFFFGVYDNVMGLFQGRQ</sequence>
<feature type="region of interest" description="Disordered" evidence="1">
    <location>
        <begin position="107"/>
        <end position="161"/>
    </location>
</feature>
<dbReference type="Proteomes" id="UP000749646">
    <property type="component" value="Unassembled WGS sequence"/>
</dbReference>
<feature type="signal peptide" evidence="2">
    <location>
        <begin position="1"/>
        <end position="23"/>
    </location>
</feature>
<evidence type="ECO:0000313" key="4">
    <source>
        <dbReference type="Proteomes" id="UP000749646"/>
    </source>
</evidence>
<feature type="compositionally biased region" description="Basic and acidic residues" evidence="1">
    <location>
        <begin position="146"/>
        <end position="161"/>
    </location>
</feature>
<accession>A0A9P6LY86</accession>
<organism evidence="3 4">
    <name type="scientific">Modicella reniformis</name>
    <dbReference type="NCBI Taxonomy" id="1440133"/>
    <lineage>
        <taxon>Eukaryota</taxon>
        <taxon>Fungi</taxon>
        <taxon>Fungi incertae sedis</taxon>
        <taxon>Mucoromycota</taxon>
        <taxon>Mortierellomycotina</taxon>
        <taxon>Mortierellomycetes</taxon>
        <taxon>Mortierellales</taxon>
        <taxon>Mortierellaceae</taxon>
        <taxon>Modicella</taxon>
    </lineage>
</organism>
<feature type="chain" id="PRO_5040432007" evidence="2">
    <location>
        <begin position="24"/>
        <end position="185"/>
    </location>
</feature>
<reference evidence="3" key="1">
    <citation type="journal article" date="2020" name="Fungal Divers.">
        <title>Resolving the Mortierellaceae phylogeny through synthesis of multi-gene phylogenetics and phylogenomics.</title>
        <authorList>
            <person name="Vandepol N."/>
            <person name="Liber J."/>
            <person name="Desiro A."/>
            <person name="Na H."/>
            <person name="Kennedy M."/>
            <person name="Barry K."/>
            <person name="Grigoriev I.V."/>
            <person name="Miller A.N."/>
            <person name="O'Donnell K."/>
            <person name="Stajich J.E."/>
            <person name="Bonito G."/>
        </authorList>
    </citation>
    <scope>NUCLEOTIDE SEQUENCE</scope>
    <source>
        <strain evidence="3">MES-2147</strain>
    </source>
</reference>
<evidence type="ECO:0000256" key="1">
    <source>
        <dbReference type="SAM" id="MobiDB-lite"/>
    </source>
</evidence>
<protein>
    <submittedName>
        <fullName evidence="3">Uncharacterized protein</fullName>
    </submittedName>
</protein>
<comment type="caution">
    <text evidence="3">The sequence shown here is derived from an EMBL/GenBank/DDBJ whole genome shotgun (WGS) entry which is preliminary data.</text>
</comment>
<gene>
    <name evidence="3" type="ORF">BGZ65_006260</name>
</gene>
<dbReference type="AlphaFoldDB" id="A0A9P6LY86"/>
<keyword evidence="2" id="KW-0732">Signal</keyword>
<evidence type="ECO:0000313" key="3">
    <source>
        <dbReference type="EMBL" id="KAF9950983.1"/>
    </source>
</evidence>
<keyword evidence="4" id="KW-1185">Reference proteome</keyword>
<proteinExistence type="predicted"/>